<feature type="domain" description="HTH psq-type" evidence="3">
    <location>
        <begin position="34"/>
        <end position="68"/>
    </location>
</feature>
<feature type="non-terminal residue" evidence="4">
    <location>
        <position position="1"/>
    </location>
</feature>
<feature type="region of interest" description="Disordered" evidence="2">
    <location>
        <begin position="1"/>
        <end position="23"/>
    </location>
</feature>
<feature type="non-terminal residue" evidence="4">
    <location>
        <position position="107"/>
    </location>
</feature>
<reference evidence="4" key="1">
    <citation type="journal article" date="2014" name="PLoS ONE">
        <title>Transcriptome-Based Identification of ABC Transporters in the Western Tarnished Plant Bug Lygus hesperus.</title>
        <authorList>
            <person name="Hull J.J."/>
            <person name="Chaney K."/>
            <person name="Geib S.M."/>
            <person name="Fabrick J.A."/>
            <person name="Brent C.S."/>
            <person name="Walsh D."/>
            <person name="Lavine L.C."/>
        </authorList>
    </citation>
    <scope>NUCLEOTIDE SEQUENCE</scope>
</reference>
<evidence type="ECO:0000313" key="4">
    <source>
        <dbReference type="EMBL" id="JAG14265.1"/>
    </source>
</evidence>
<evidence type="ECO:0000259" key="3">
    <source>
        <dbReference type="Pfam" id="PF05225"/>
    </source>
</evidence>
<keyword evidence="4" id="KW-0407">Ion channel</keyword>
<dbReference type="AlphaFoldDB" id="A0A0A9XAZ8"/>
<dbReference type="GO" id="GO:0003677">
    <property type="term" value="F:DNA binding"/>
    <property type="evidence" value="ECO:0007669"/>
    <property type="project" value="InterPro"/>
</dbReference>
<reference evidence="4" key="2">
    <citation type="submission" date="2014-07" db="EMBL/GenBank/DDBJ databases">
        <authorList>
            <person name="Hull J."/>
        </authorList>
    </citation>
    <scope>NUCLEOTIDE SEQUENCE</scope>
</reference>
<dbReference type="GO" id="GO:0005634">
    <property type="term" value="C:nucleus"/>
    <property type="evidence" value="ECO:0007669"/>
    <property type="project" value="UniProtKB-SubCell"/>
</dbReference>
<dbReference type="InterPro" id="IPR007889">
    <property type="entry name" value="HTH_Psq"/>
</dbReference>
<organism evidence="4">
    <name type="scientific">Lygus hesperus</name>
    <name type="common">Western plant bug</name>
    <dbReference type="NCBI Taxonomy" id="30085"/>
    <lineage>
        <taxon>Eukaryota</taxon>
        <taxon>Metazoa</taxon>
        <taxon>Ecdysozoa</taxon>
        <taxon>Arthropoda</taxon>
        <taxon>Hexapoda</taxon>
        <taxon>Insecta</taxon>
        <taxon>Pterygota</taxon>
        <taxon>Neoptera</taxon>
        <taxon>Paraneoptera</taxon>
        <taxon>Hemiptera</taxon>
        <taxon>Heteroptera</taxon>
        <taxon>Panheteroptera</taxon>
        <taxon>Cimicomorpha</taxon>
        <taxon>Miridae</taxon>
        <taxon>Mirini</taxon>
        <taxon>Lygus</taxon>
    </lineage>
</organism>
<proteinExistence type="predicted"/>
<keyword evidence="4" id="KW-0406">Ion transport</keyword>
<accession>A0A0A9XAZ8</accession>
<gene>
    <name evidence="4" type="primary">KAT2</name>
    <name evidence="4" type="ORF">CM83_16176</name>
</gene>
<dbReference type="SUPFAM" id="SSF46689">
    <property type="entry name" value="Homeodomain-like"/>
    <property type="match status" value="1"/>
</dbReference>
<dbReference type="GO" id="GO:0034220">
    <property type="term" value="P:monoatomic ion transmembrane transport"/>
    <property type="evidence" value="ECO:0007669"/>
    <property type="project" value="UniProtKB-KW"/>
</dbReference>
<protein>
    <submittedName>
        <fullName evidence="4">Potassium channel KAT2</fullName>
    </submittedName>
</protein>
<dbReference type="InterPro" id="IPR009057">
    <property type="entry name" value="Homeodomain-like_sf"/>
</dbReference>
<name>A0A0A9XAZ8_LYGHE</name>
<dbReference type="EMBL" id="GBHO01029339">
    <property type="protein sequence ID" value="JAG14265.1"/>
    <property type="molecule type" value="Transcribed_RNA"/>
</dbReference>
<dbReference type="Pfam" id="PF05225">
    <property type="entry name" value="HTH_psq"/>
    <property type="match status" value="1"/>
</dbReference>
<keyword evidence="4" id="KW-0813">Transport</keyword>
<dbReference type="Gene3D" id="1.10.10.60">
    <property type="entry name" value="Homeodomain-like"/>
    <property type="match status" value="1"/>
</dbReference>
<sequence>SFPDSPSMFQIRRQEREAAKRKKIPRQLLRYSSTAMLDAIRHVQEGKPVSSAAREHGVPRVSLYYKAKGIRSIVTKMGTDSILTLETENQIVDWIVQSSRTGFPVTK</sequence>
<evidence type="ECO:0000256" key="1">
    <source>
        <dbReference type="ARBA" id="ARBA00004123"/>
    </source>
</evidence>
<evidence type="ECO:0000256" key="2">
    <source>
        <dbReference type="SAM" id="MobiDB-lite"/>
    </source>
</evidence>
<comment type="subcellular location">
    <subcellularLocation>
        <location evidence="1">Nucleus</location>
    </subcellularLocation>
</comment>